<keyword evidence="7" id="KW-0573">Peptidoglycan synthesis</keyword>
<comment type="similarity">
    <text evidence="3">Belongs to the transpeptidase family.</text>
</comment>
<evidence type="ECO:0008006" key="16">
    <source>
        <dbReference type="Google" id="ProtNLM"/>
    </source>
</evidence>
<dbReference type="Proteomes" id="UP000005384">
    <property type="component" value="Unassembled WGS sequence"/>
</dbReference>
<evidence type="ECO:0000256" key="2">
    <source>
        <dbReference type="ARBA" id="ARBA00004236"/>
    </source>
</evidence>
<evidence type="ECO:0000313" key="15">
    <source>
        <dbReference type="Proteomes" id="UP000005384"/>
    </source>
</evidence>
<dbReference type="GO" id="GO:0071555">
    <property type="term" value="P:cell wall organization"/>
    <property type="evidence" value="ECO:0007669"/>
    <property type="project" value="UniProtKB-KW"/>
</dbReference>
<evidence type="ECO:0000256" key="1">
    <source>
        <dbReference type="ARBA" id="ARBA00004167"/>
    </source>
</evidence>
<dbReference type="InterPro" id="IPR036138">
    <property type="entry name" value="PBP_dimer_sf"/>
</dbReference>
<dbReference type="SUPFAM" id="SSF56601">
    <property type="entry name" value="beta-lactamase/transpeptidase-like"/>
    <property type="match status" value="1"/>
</dbReference>
<dbReference type="GO" id="GO:0008360">
    <property type="term" value="P:regulation of cell shape"/>
    <property type="evidence" value="ECO:0007669"/>
    <property type="project" value="UniProtKB-KW"/>
</dbReference>
<keyword evidence="4" id="KW-1003">Cell membrane</keyword>
<evidence type="ECO:0000256" key="8">
    <source>
        <dbReference type="ARBA" id="ARBA00022989"/>
    </source>
</evidence>
<keyword evidence="15" id="KW-1185">Reference proteome</keyword>
<dbReference type="PATRIC" id="fig|742737.3.peg.2617"/>
<evidence type="ECO:0000256" key="11">
    <source>
        <dbReference type="SAM" id="Phobius"/>
    </source>
</evidence>
<comment type="subcellular location">
    <subcellularLocation>
        <location evidence="2">Cell membrane</location>
    </subcellularLocation>
    <subcellularLocation>
        <location evidence="1">Membrane</location>
        <topology evidence="1">Single-pass membrane protein</topology>
    </subcellularLocation>
</comment>
<keyword evidence="8 11" id="KW-1133">Transmembrane helix</keyword>
<name>G5IGH9_9FIRM</name>
<dbReference type="InterPro" id="IPR012338">
    <property type="entry name" value="Beta-lactam/transpept-like"/>
</dbReference>
<protein>
    <recommendedName>
        <fullName evidence="16">Penicillin-binding protein transpeptidase domain-containing protein</fullName>
    </recommendedName>
</protein>
<dbReference type="Gene3D" id="3.40.710.10">
    <property type="entry name" value="DD-peptidase/beta-lactamase superfamily"/>
    <property type="match status" value="1"/>
</dbReference>
<sequence length="962" mass="107384">MFRDLIEITQEFFKKILSSRLFALGVIFLCMFAALVGKLFDLQIIHGEETLNKYIQMTLRTVYTPGTRGNILDRNGKVLAYNELAYSVTIQDVGAYKNNAQRNAMLLRLVNILDKHGETVEGKFEVGIDQNGDMMFTSSSEAAKKRFLRDFYGLTSTNKLDDAQGKYPSNITAREVFEEKVSGKTGYDLDKMKDEKGNPIVLDDETLLKLINIRYTMSFTEYQKYETTTVASNISDETMADISEHMADLQGVNIEESTIRIYNDSVYFAPIIGYTGKVQEDQLDELQKHDENYRLTDVVGRIGIESSMEYELQGKKGVKNMYVDNKGRILKVEDDATEPVAGNDISLTIDWELQVGIYNIIEQQLAGILTNKLVNREVTEAENKDSSKKLIPVKDAYFQLVNNNVLSLKDMADEDASEIEKSIHSKFLSARGQILSDIRNQLQSENPTPMNELPEDMKAYMQYLYTYLSNPNVAVILVDEIDSTNPDAQAFKNGTSSLREFLYAGIANSWIDTTKLNISSKYSNADDSFQAVVDYVMERLLDNTEFSKKIYRYLVNQEVVTGRELCLALYAQGVLPYDEQQVRMLTENGNNYAFSFLIDRISNLDITPAQLALDPCTAGATVVDVKTGEVLALVTYPSYDNNLLSGTVDAAYYNRLNEDLSLPLYNNATQVLKAPGSTFKPIMAVAALEEGAISTTDTINCTGEYDEIFPPIKCWIHPGRHGELNLMGAIQNSCNFFFADVAHQLSTDENGVYSTERGVNIIRKYATMFGLDHTSGIEISENAPSLTTEAPERSAMGQGNNSYTNVQLARYVTAIANRGDVFELSLINKISSSDGTLVKGYTPNISNHIDVADSTWNVVQDGMRAVVKDGSAKAIFKDLEVDIAGKTGTAQENTRANHGFFISYGPYTDPEISVTVNIPYGYTASNAATIAKNIYRLYYKYTDLDYILNTGALDASDVVIRD</sequence>
<dbReference type="GO" id="GO:0008658">
    <property type="term" value="F:penicillin binding"/>
    <property type="evidence" value="ECO:0007669"/>
    <property type="project" value="InterPro"/>
</dbReference>
<dbReference type="AlphaFoldDB" id="G5IGH9"/>
<evidence type="ECO:0000256" key="4">
    <source>
        <dbReference type="ARBA" id="ARBA00022475"/>
    </source>
</evidence>
<keyword evidence="10" id="KW-0961">Cell wall biogenesis/degradation</keyword>
<gene>
    <name evidence="14" type="ORF">HMPREF9473_02607</name>
</gene>
<dbReference type="InterPro" id="IPR005311">
    <property type="entry name" value="PBP_dimer"/>
</dbReference>
<dbReference type="Pfam" id="PF03717">
    <property type="entry name" value="PBP_dimer"/>
    <property type="match status" value="1"/>
</dbReference>
<evidence type="ECO:0000256" key="7">
    <source>
        <dbReference type="ARBA" id="ARBA00022984"/>
    </source>
</evidence>
<dbReference type="Pfam" id="PF00905">
    <property type="entry name" value="Transpeptidase"/>
    <property type="match status" value="1"/>
</dbReference>
<dbReference type="InterPro" id="IPR001460">
    <property type="entry name" value="PCN-bd_Tpept"/>
</dbReference>
<evidence type="ECO:0000259" key="12">
    <source>
        <dbReference type="Pfam" id="PF00905"/>
    </source>
</evidence>
<dbReference type="EMBL" id="ADLN01000059">
    <property type="protein sequence ID" value="EHI59381.1"/>
    <property type="molecule type" value="Genomic_DNA"/>
</dbReference>
<keyword evidence="6" id="KW-0133">Cell shape</keyword>
<comment type="caution">
    <text evidence="14">The sequence shown here is derived from an EMBL/GenBank/DDBJ whole genome shotgun (WGS) entry which is preliminary data.</text>
</comment>
<dbReference type="PANTHER" id="PTHR30627">
    <property type="entry name" value="PEPTIDOGLYCAN D,D-TRANSPEPTIDASE"/>
    <property type="match status" value="1"/>
</dbReference>
<evidence type="ECO:0000256" key="3">
    <source>
        <dbReference type="ARBA" id="ARBA00007171"/>
    </source>
</evidence>
<evidence type="ECO:0000256" key="5">
    <source>
        <dbReference type="ARBA" id="ARBA00022692"/>
    </source>
</evidence>
<reference evidence="14 15" key="1">
    <citation type="submission" date="2011-08" db="EMBL/GenBank/DDBJ databases">
        <title>The Genome Sequence of Clostridium hathewayi WAL-18680.</title>
        <authorList>
            <consortium name="The Broad Institute Genome Sequencing Platform"/>
            <person name="Earl A."/>
            <person name="Ward D."/>
            <person name="Feldgarden M."/>
            <person name="Gevers D."/>
            <person name="Finegold S.M."/>
            <person name="Summanen P.H."/>
            <person name="Molitoris D.R."/>
            <person name="Song M."/>
            <person name="Daigneault M."/>
            <person name="Allen-Vercoe E."/>
            <person name="Young S.K."/>
            <person name="Zeng Q."/>
            <person name="Gargeya S."/>
            <person name="Fitzgerald M."/>
            <person name="Haas B."/>
            <person name="Abouelleil A."/>
            <person name="Alvarado L."/>
            <person name="Arachchi H.M."/>
            <person name="Berlin A."/>
            <person name="Brown A."/>
            <person name="Chapman S.B."/>
            <person name="Chen Z."/>
            <person name="Dunbar C."/>
            <person name="Freedman E."/>
            <person name="Gearin G."/>
            <person name="Gellesch M."/>
            <person name="Goldberg J."/>
            <person name="Griggs A."/>
            <person name="Gujja S."/>
            <person name="Heiman D."/>
            <person name="Howarth C."/>
            <person name="Larson L."/>
            <person name="Lui A."/>
            <person name="MacDonald P.J.P."/>
            <person name="Montmayeur A."/>
            <person name="Murphy C."/>
            <person name="Neiman D."/>
            <person name="Pearson M."/>
            <person name="Priest M."/>
            <person name="Roberts A."/>
            <person name="Saif S."/>
            <person name="Shea T."/>
            <person name="Shenoy N."/>
            <person name="Sisk P."/>
            <person name="Stolte C."/>
            <person name="Sykes S."/>
            <person name="Wortman J."/>
            <person name="Nusbaum C."/>
            <person name="Birren B."/>
        </authorList>
    </citation>
    <scope>NUCLEOTIDE SEQUENCE [LARGE SCALE GENOMIC DNA]</scope>
    <source>
        <strain evidence="14 15">WAL-18680</strain>
    </source>
</reference>
<dbReference type="Gene3D" id="1.10.10.1230">
    <property type="entry name" value="Penicillin-binding protein, N-terminal non-catalytic domain, head sub-domain"/>
    <property type="match status" value="1"/>
</dbReference>
<dbReference type="InterPro" id="IPR050515">
    <property type="entry name" value="Beta-lactam/transpept"/>
</dbReference>
<keyword evidence="9 11" id="KW-0472">Membrane</keyword>
<feature type="domain" description="Penicillin-binding protein dimerisation" evidence="13">
    <location>
        <begin position="64"/>
        <end position="332"/>
    </location>
</feature>
<feature type="domain" description="Penicillin-binding protein transpeptidase" evidence="12">
    <location>
        <begin position="619"/>
        <end position="935"/>
    </location>
</feature>
<dbReference type="PANTHER" id="PTHR30627:SF2">
    <property type="entry name" value="PEPTIDOGLYCAN D,D-TRANSPEPTIDASE MRDA"/>
    <property type="match status" value="1"/>
</dbReference>
<dbReference type="GO" id="GO:0009252">
    <property type="term" value="P:peptidoglycan biosynthetic process"/>
    <property type="evidence" value="ECO:0007669"/>
    <property type="project" value="UniProtKB-KW"/>
</dbReference>
<evidence type="ECO:0000259" key="13">
    <source>
        <dbReference type="Pfam" id="PF03717"/>
    </source>
</evidence>
<organism evidence="14 15">
    <name type="scientific">Hungatella hathewayi WAL-18680</name>
    <dbReference type="NCBI Taxonomy" id="742737"/>
    <lineage>
        <taxon>Bacteria</taxon>
        <taxon>Bacillati</taxon>
        <taxon>Bacillota</taxon>
        <taxon>Clostridia</taxon>
        <taxon>Lachnospirales</taxon>
        <taxon>Lachnospiraceae</taxon>
        <taxon>Hungatella</taxon>
    </lineage>
</organism>
<proteinExistence type="inferred from homology"/>
<dbReference type="GO" id="GO:0005886">
    <property type="term" value="C:plasma membrane"/>
    <property type="evidence" value="ECO:0007669"/>
    <property type="project" value="UniProtKB-SubCell"/>
</dbReference>
<evidence type="ECO:0000313" key="14">
    <source>
        <dbReference type="EMBL" id="EHI59381.1"/>
    </source>
</evidence>
<evidence type="ECO:0000256" key="9">
    <source>
        <dbReference type="ARBA" id="ARBA00023136"/>
    </source>
</evidence>
<feature type="transmembrane region" description="Helical" evidence="11">
    <location>
        <begin position="21"/>
        <end position="40"/>
    </location>
</feature>
<dbReference type="HOGENOM" id="CLU_009289_1_1_9"/>
<accession>G5IGH9</accession>
<dbReference type="RefSeq" id="WP_006780586.1">
    <property type="nucleotide sequence ID" value="NZ_CP040506.1"/>
</dbReference>
<dbReference type="GO" id="GO:0071972">
    <property type="term" value="F:peptidoglycan L,D-transpeptidase activity"/>
    <property type="evidence" value="ECO:0007669"/>
    <property type="project" value="TreeGrafter"/>
</dbReference>
<dbReference type="Gene3D" id="3.90.1310.10">
    <property type="entry name" value="Penicillin-binding protein 2a (Domain 2)"/>
    <property type="match status" value="1"/>
</dbReference>
<evidence type="ECO:0000256" key="10">
    <source>
        <dbReference type="ARBA" id="ARBA00023316"/>
    </source>
</evidence>
<dbReference type="OrthoDB" id="9757901at2"/>
<keyword evidence="5 11" id="KW-0812">Transmembrane</keyword>
<dbReference type="SUPFAM" id="SSF56519">
    <property type="entry name" value="Penicillin binding protein dimerisation domain"/>
    <property type="match status" value="1"/>
</dbReference>
<evidence type="ECO:0000256" key="6">
    <source>
        <dbReference type="ARBA" id="ARBA00022960"/>
    </source>
</evidence>